<dbReference type="PANTHER" id="PTHR47504">
    <property type="entry name" value="RIGHT ORIGIN-BINDING PROTEIN"/>
    <property type="match status" value="1"/>
</dbReference>
<dbReference type="PROSITE" id="PS01124">
    <property type="entry name" value="HTH_ARAC_FAMILY_2"/>
    <property type="match status" value="1"/>
</dbReference>
<protein>
    <submittedName>
        <fullName evidence="5">Helix-turn-helix domain-containing protein</fullName>
    </submittedName>
</protein>
<dbReference type="InterPro" id="IPR010499">
    <property type="entry name" value="AraC_E-bd"/>
</dbReference>
<gene>
    <name evidence="5" type="ORF">DS742_20935</name>
</gene>
<name>A0A3E2N7G7_9FIRM</name>
<dbReference type="PROSITE" id="PS00041">
    <property type="entry name" value="HTH_ARAC_FAMILY_1"/>
    <property type="match status" value="1"/>
</dbReference>
<dbReference type="OrthoDB" id="9801123at2"/>
<comment type="caution">
    <text evidence="5">The sequence shown here is derived from an EMBL/GenBank/DDBJ whole genome shotgun (WGS) entry which is preliminary data.</text>
</comment>
<evidence type="ECO:0000313" key="5">
    <source>
        <dbReference type="EMBL" id="RFZ76943.1"/>
    </source>
</evidence>
<evidence type="ECO:0000256" key="2">
    <source>
        <dbReference type="ARBA" id="ARBA00023125"/>
    </source>
</evidence>
<dbReference type="InterPro" id="IPR050959">
    <property type="entry name" value="MarA-like"/>
</dbReference>
<dbReference type="Gene3D" id="1.10.10.60">
    <property type="entry name" value="Homeodomain-like"/>
    <property type="match status" value="2"/>
</dbReference>
<dbReference type="InterPro" id="IPR018060">
    <property type="entry name" value="HTH_AraC"/>
</dbReference>
<dbReference type="AlphaFoldDB" id="A0A3E2N7G7"/>
<dbReference type="Pfam" id="PF14526">
    <property type="entry name" value="Cass2"/>
    <property type="match status" value="1"/>
</dbReference>
<dbReference type="SUPFAM" id="SSF46689">
    <property type="entry name" value="Homeodomain-like"/>
    <property type="match status" value="1"/>
</dbReference>
<evidence type="ECO:0000313" key="6">
    <source>
        <dbReference type="Proteomes" id="UP000260680"/>
    </source>
</evidence>
<evidence type="ECO:0000256" key="1">
    <source>
        <dbReference type="ARBA" id="ARBA00023015"/>
    </source>
</evidence>
<dbReference type="GO" id="GO:0043565">
    <property type="term" value="F:sequence-specific DNA binding"/>
    <property type="evidence" value="ECO:0007669"/>
    <property type="project" value="InterPro"/>
</dbReference>
<dbReference type="SMART" id="SM00342">
    <property type="entry name" value="HTH_ARAC"/>
    <property type="match status" value="1"/>
</dbReference>
<dbReference type="InterPro" id="IPR011256">
    <property type="entry name" value="Reg_factor_effector_dom_sf"/>
</dbReference>
<proteinExistence type="predicted"/>
<accession>A0A3E2N7G7</accession>
<dbReference type="Gene3D" id="3.20.80.10">
    <property type="entry name" value="Regulatory factor, effector binding domain"/>
    <property type="match status" value="2"/>
</dbReference>
<keyword evidence="2" id="KW-0238">DNA-binding</keyword>
<evidence type="ECO:0000256" key="3">
    <source>
        <dbReference type="ARBA" id="ARBA00023163"/>
    </source>
</evidence>
<dbReference type="InterPro" id="IPR009057">
    <property type="entry name" value="Homeodomain-like_sf"/>
</dbReference>
<dbReference type="SMART" id="SM00871">
    <property type="entry name" value="AraC_E_bind"/>
    <property type="match status" value="2"/>
</dbReference>
<dbReference type="SUPFAM" id="SSF55136">
    <property type="entry name" value="Probable bacterial effector-binding domain"/>
    <property type="match status" value="2"/>
</dbReference>
<feature type="domain" description="HTH araC/xylS-type" evidence="4">
    <location>
        <begin position="22"/>
        <end position="120"/>
    </location>
</feature>
<reference evidence="5 6" key="1">
    <citation type="submission" date="2018-07" db="EMBL/GenBank/DDBJ databases">
        <title>New species, Clostridium PI-S10-A1B.</title>
        <authorList>
            <person name="Krishna G."/>
            <person name="Summeta K."/>
            <person name="Shikha S."/>
            <person name="Prabhu P.B."/>
            <person name="Suresh K."/>
        </authorList>
    </citation>
    <scope>NUCLEOTIDE SEQUENCE [LARGE SCALE GENOMIC DNA]</scope>
    <source>
        <strain evidence="5 6">PI-S10-A1B</strain>
    </source>
</reference>
<dbReference type="PANTHER" id="PTHR47504:SF5">
    <property type="entry name" value="RIGHT ORIGIN-BINDING PROTEIN"/>
    <property type="match status" value="1"/>
</dbReference>
<keyword evidence="1" id="KW-0805">Transcription regulation</keyword>
<dbReference type="Proteomes" id="UP000260680">
    <property type="component" value="Unassembled WGS sequence"/>
</dbReference>
<dbReference type="InterPro" id="IPR018062">
    <property type="entry name" value="HTH_AraC-typ_CS"/>
</dbReference>
<organism evidence="5 6">
    <name type="scientific">Lacrimispora amygdalina</name>
    <dbReference type="NCBI Taxonomy" id="253257"/>
    <lineage>
        <taxon>Bacteria</taxon>
        <taxon>Bacillati</taxon>
        <taxon>Bacillota</taxon>
        <taxon>Clostridia</taxon>
        <taxon>Lachnospirales</taxon>
        <taxon>Lachnospiraceae</taxon>
        <taxon>Lacrimispora</taxon>
    </lineage>
</organism>
<sequence>MIYCHCLKTKGRESMNYYECMQESINYIETMIYEEIDLNKAADRAFMSLSNYYRLFFAIVGCNVKEYIRLRRIHLAAQDLLSNDCSILDTAVKYGFTSADSFSRAFKKATGFLPSIFRKQERQYIFERVDIMDKYFEEQDLELSEKYPDIKVLKETGSFYGAAFRADSKTPENDAFMGLKEWFDRNNIGDIMPDYRVYGYDIPNSGKEDGTYGYEVVVTIPDDFEVMGEGVVKKHFEGGLYAVTETTVGDIVKAWQRFISWLDISRYEMGAHQCLEEHEIDSGFLKRDFENPENIRINLYMPVVKRSQTEYGKVTLQPVRVAYYREYGNDSEQTAHNVFKVMLTWAKKNRLDCSKCKMYLYNHGFTKVKKFWFEIMITLDENFVFQDDLIQEKIFEGGKYLTYDTSLSHLMPSWQKVNQYAASNKIKSGKHQWVEEWNLDNWECPGKGIKIYFPLA</sequence>
<dbReference type="InterPro" id="IPR029441">
    <property type="entry name" value="Cass2"/>
</dbReference>
<evidence type="ECO:0000259" key="4">
    <source>
        <dbReference type="PROSITE" id="PS01124"/>
    </source>
</evidence>
<dbReference type="GO" id="GO:0003700">
    <property type="term" value="F:DNA-binding transcription factor activity"/>
    <property type="evidence" value="ECO:0007669"/>
    <property type="project" value="InterPro"/>
</dbReference>
<dbReference type="EMBL" id="QOHO01000071">
    <property type="protein sequence ID" value="RFZ76943.1"/>
    <property type="molecule type" value="Genomic_DNA"/>
</dbReference>
<dbReference type="Pfam" id="PF12833">
    <property type="entry name" value="HTH_18"/>
    <property type="match status" value="1"/>
</dbReference>
<keyword evidence="3" id="KW-0804">Transcription</keyword>